<dbReference type="InterPro" id="IPR003789">
    <property type="entry name" value="Asn/Gln_tRNA_amidoTrase-B-like"/>
</dbReference>
<name>A0ABY5V238_9BACT</name>
<sequence>MSLEKQINDEIKAAMLAKEKVRLTALRAVKSEILLAKTADGSETIADGAVLKIVQKLVKQRRESAAVYTESGRPELAENELAEAAELEGFLPAQMSGVELESALKAIIEQVGAKAPSDMGKVMGVATKQLAGRADGRAISEAVKKLLQQ</sequence>
<dbReference type="Proteomes" id="UP001059295">
    <property type="component" value="Chromosome"/>
</dbReference>
<dbReference type="Pfam" id="PF09424">
    <property type="entry name" value="YqeY"/>
    <property type="match status" value="1"/>
</dbReference>
<dbReference type="PANTHER" id="PTHR28055">
    <property type="entry name" value="ALTERED INHERITANCE OF MITOCHONDRIA PROTEIN 41, MITOCHONDRIAL"/>
    <property type="match status" value="1"/>
</dbReference>
<dbReference type="PANTHER" id="PTHR28055:SF1">
    <property type="entry name" value="ALTERED INHERITANCE OF MITOCHONDRIA PROTEIN 41, MITOCHONDRIAL"/>
    <property type="match status" value="1"/>
</dbReference>
<dbReference type="Gene3D" id="1.10.1510.10">
    <property type="entry name" value="Uncharacterised protein YqeY/AIM41 PF09424, N-terminal domain"/>
    <property type="match status" value="1"/>
</dbReference>
<evidence type="ECO:0000313" key="2">
    <source>
        <dbReference type="Proteomes" id="UP001059295"/>
    </source>
</evidence>
<accession>A0ABY5V238</accession>
<dbReference type="RefSeq" id="WP_019246432.1">
    <property type="nucleotide sequence ID" value="NZ_CAPH01000017.1"/>
</dbReference>
<dbReference type="InterPro" id="IPR023168">
    <property type="entry name" value="GatB_Yqey_C_2"/>
</dbReference>
<protein>
    <submittedName>
        <fullName evidence="1">GatB/YqeY domain-containing protein</fullName>
    </submittedName>
</protein>
<keyword evidence="2" id="KW-1185">Reference proteome</keyword>
<dbReference type="InterPro" id="IPR019004">
    <property type="entry name" value="YqeY/Aim41"/>
</dbReference>
<dbReference type="EMBL" id="CP102294">
    <property type="protein sequence ID" value="UWN58073.1"/>
    <property type="molecule type" value="Genomic_DNA"/>
</dbReference>
<dbReference type="GeneID" id="82891003"/>
<dbReference type="InterPro" id="IPR042184">
    <property type="entry name" value="YqeY/Aim41_N"/>
</dbReference>
<gene>
    <name evidence="1" type="ORF">NQ491_04675</name>
</gene>
<reference evidence="1" key="1">
    <citation type="journal article" date="2022" name="Cell">
        <title>Design, construction, and in vivo augmentation of a complex gut microbiome.</title>
        <authorList>
            <person name="Cheng A.G."/>
            <person name="Ho P.Y."/>
            <person name="Aranda-Diaz A."/>
            <person name="Jain S."/>
            <person name="Yu F.B."/>
            <person name="Meng X."/>
            <person name="Wang M."/>
            <person name="Iakiviak M."/>
            <person name="Nagashima K."/>
            <person name="Zhao A."/>
            <person name="Murugkar P."/>
            <person name="Patil A."/>
            <person name="Atabakhsh K."/>
            <person name="Weakley A."/>
            <person name="Yan J."/>
            <person name="Brumbaugh A.R."/>
            <person name="Higginbottom S."/>
            <person name="Dimas A."/>
            <person name="Shiver A.L."/>
            <person name="Deutschbauer A."/>
            <person name="Neff N."/>
            <person name="Sonnenburg J.L."/>
            <person name="Huang K.C."/>
            <person name="Fischbach M.A."/>
        </authorList>
    </citation>
    <scope>NUCLEOTIDE SEQUENCE</scope>
    <source>
        <strain evidence="1">AP11</strain>
    </source>
</reference>
<evidence type="ECO:0000313" key="1">
    <source>
        <dbReference type="EMBL" id="UWN58073.1"/>
    </source>
</evidence>
<organism evidence="1 2">
    <name type="scientific">Alistipes ihumii AP11</name>
    <dbReference type="NCBI Taxonomy" id="1211813"/>
    <lineage>
        <taxon>Bacteria</taxon>
        <taxon>Pseudomonadati</taxon>
        <taxon>Bacteroidota</taxon>
        <taxon>Bacteroidia</taxon>
        <taxon>Bacteroidales</taxon>
        <taxon>Rikenellaceae</taxon>
        <taxon>Alistipes</taxon>
    </lineage>
</organism>
<dbReference type="Gene3D" id="1.10.10.410">
    <property type="match status" value="1"/>
</dbReference>
<dbReference type="SUPFAM" id="SSF89095">
    <property type="entry name" value="GatB/YqeY motif"/>
    <property type="match status" value="1"/>
</dbReference>
<proteinExistence type="predicted"/>